<sequence length="155" mass="17660">MKLGFHASICDESTRSLADALRPRFDKLSEQLSGEYGGPMEHLWIDVELLVGSAKSDGQPQHTFRLQKRVSGRGHFGLPAMPDRFNVGHYSVRPDFSFLATHSTDESVSHIVQLIYESLAELEFKRRRVGDFDTRLLRERFLHTCKELGISIQSN</sequence>
<proteinExistence type="predicted"/>
<name>A0A096FHB9_COMTE</name>
<dbReference type="AlphaFoldDB" id="A0A096FHB9"/>
<evidence type="ECO:0000313" key="1">
    <source>
        <dbReference type="EMBL" id="KGH29746.1"/>
    </source>
</evidence>
<dbReference type="EMBL" id="AWOR01000046">
    <property type="protein sequence ID" value="KGH29746.1"/>
    <property type="molecule type" value="Genomic_DNA"/>
</dbReference>
<organism evidence="1 2">
    <name type="scientific">Comamonas testosteroni</name>
    <name type="common">Pseudomonas testosteroni</name>
    <dbReference type="NCBI Taxonomy" id="285"/>
    <lineage>
        <taxon>Bacteria</taxon>
        <taxon>Pseudomonadati</taxon>
        <taxon>Pseudomonadota</taxon>
        <taxon>Betaproteobacteria</taxon>
        <taxon>Burkholderiales</taxon>
        <taxon>Comamonadaceae</taxon>
        <taxon>Comamonas</taxon>
    </lineage>
</organism>
<gene>
    <name evidence="1" type="ORF">P353_13825</name>
</gene>
<reference evidence="1 2" key="1">
    <citation type="submission" date="2013-09" db="EMBL/GenBank/DDBJ databases">
        <title>High correlation between genotypes and phenotypes of environmental bacteria Comamonas testosteroni strains.</title>
        <authorList>
            <person name="Liu L."/>
            <person name="Zhu W."/>
            <person name="Xia X."/>
            <person name="Xu B."/>
            <person name="Luo M."/>
            <person name="Wang G."/>
        </authorList>
    </citation>
    <scope>NUCLEOTIDE SEQUENCE [LARGE SCALE GENOMIC DNA]</scope>
    <source>
        <strain evidence="1 2">JL40</strain>
    </source>
</reference>
<evidence type="ECO:0000313" key="2">
    <source>
        <dbReference type="Proteomes" id="UP000029553"/>
    </source>
</evidence>
<comment type="caution">
    <text evidence="1">The sequence shown here is derived from an EMBL/GenBank/DDBJ whole genome shotgun (WGS) entry which is preliminary data.</text>
</comment>
<protein>
    <submittedName>
        <fullName evidence="1">Uncharacterized protein</fullName>
    </submittedName>
</protein>
<dbReference type="Proteomes" id="UP000029553">
    <property type="component" value="Unassembled WGS sequence"/>
</dbReference>
<accession>A0A096FHB9</accession>